<dbReference type="GO" id="GO:0008973">
    <property type="term" value="F:phosphopentomutase activity"/>
    <property type="evidence" value="ECO:0007669"/>
    <property type="project" value="UniProtKB-EC"/>
</dbReference>
<organism evidence="7 8">
    <name type="scientific">Candidatus Bacteroides intestinavium</name>
    <dbReference type="NCBI Taxonomy" id="2838469"/>
    <lineage>
        <taxon>Bacteria</taxon>
        <taxon>Pseudomonadati</taxon>
        <taxon>Bacteroidota</taxon>
        <taxon>Bacteroidia</taxon>
        <taxon>Bacteroidales</taxon>
        <taxon>Bacteroidaceae</taxon>
        <taxon>Bacteroides</taxon>
    </lineage>
</organism>
<sequence>MSVKRVFVIVLDSYGIGWLPDADKFGDVGANTLATIVKSEKYDTPNMKKMGLFNIDGVACGEGVENPIGSYGRMAEASMGKDTTIGHWEIAGMISPNPLPTYPDGFPQEVLAPFSEQTGRGVLCNKPYSGTDVIRDYGEEHLRTGNLIVYTSADSVFQIAAHEELVPLEELYRDCRIAREILQGKHGVGRVIARPFVGTCAADFTRTRNRHDFSLIPPRKTMMVSLKYNKLYMLGGRDVCLG</sequence>
<comment type="similarity">
    <text evidence="2">Belongs to the phosphopentomutase family.</text>
</comment>
<dbReference type="AlphaFoldDB" id="A0A9D2HSB3"/>
<dbReference type="InterPro" id="IPR024052">
    <property type="entry name" value="Phosphopentomutase_DeoB_cap_sf"/>
</dbReference>
<protein>
    <submittedName>
        <fullName evidence="7">Phosphopentomutase</fullName>
        <ecNumber evidence="7">5.4.2.7</ecNumber>
    </submittedName>
</protein>
<dbReference type="CDD" id="cd16009">
    <property type="entry name" value="PPM"/>
    <property type="match status" value="1"/>
</dbReference>
<keyword evidence="3" id="KW-0963">Cytoplasm</keyword>
<dbReference type="GO" id="GO:0009117">
    <property type="term" value="P:nucleotide metabolic process"/>
    <property type="evidence" value="ECO:0007669"/>
    <property type="project" value="InterPro"/>
</dbReference>
<proteinExistence type="inferred from homology"/>
<keyword evidence="4" id="KW-0479">Metal-binding</keyword>
<keyword evidence="6 7" id="KW-0413">Isomerase</keyword>
<dbReference type="PANTHER" id="PTHR21110:SF0">
    <property type="entry name" value="PHOSPHOPENTOMUTASE"/>
    <property type="match status" value="1"/>
</dbReference>
<dbReference type="EC" id="5.4.2.7" evidence="7"/>
<name>A0A9D2HSB3_9BACE</name>
<evidence type="ECO:0000256" key="5">
    <source>
        <dbReference type="ARBA" id="ARBA00023211"/>
    </source>
</evidence>
<dbReference type="GO" id="GO:0000287">
    <property type="term" value="F:magnesium ion binding"/>
    <property type="evidence" value="ECO:0007669"/>
    <property type="project" value="InterPro"/>
</dbReference>
<dbReference type="Proteomes" id="UP000823860">
    <property type="component" value="Unassembled WGS sequence"/>
</dbReference>
<gene>
    <name evidence="7" type="ORF">H9785_02670</name>
</gene>
<accession>A0A9D2HSB3</accession>
<evidence type="ECO:0000256" key="4">
    <source>
        <dbReference type="ARBA" id="ARBA00022723"/>
    </source>
</evidence>
<dbReference type="PANTHER" id="PTHR21110">
    <property type="entry name" value="PHOSPHOPENTOMUTASE"/>
    <property type="match status" value="1"/>
</dbReference>
<dbReference type="GO" id="GO:0043094">
    <property type="term" value="P:metabolic compound salvage"/>
    <property type="evidence" value="ECO:0007669"/>
    <property type="project" value="InterPro"/>
</dbReference>
<evidence type="ECO:0000256" key="2">
    <source>
        <dbReference type="ARBA" id="ARBA00010373"/>
    </source>
</evidence>
<dbReference type="NCBIfam" id="NF003766">
    <property type="entry name" value="PRK05362.1"/>
    <property type="match status" value="1"/>
</dbReference>
<dbReference type="InterPro" id="IPR017850">
    <property type="entry name" value="Alkaline_phosphatase_core_sf"/>
</dbReference>
<dbReference type="FunFam" id="3.30.70.1250:FF:000001">
    <property type="entry name" value="Phosphopentomutase"/>
    <property type="match status" value="1"/>
</dbReference>
<reference evidence="7" key="1">
    <citation type="journal article" date="2021" name="PeerJ">
        <title>Extensive microbial diversity within the chicken gut microbiome revealed by metagenomics and culture.</title>
        <authorList>
            <person name="Gilroy R."/>
            <person name="Ravi A."/>
            <person name="Getino M."/>
            <person name="Pursley I."/>
            <person name="Horton D.L."/>
            <person name="Alikhan N.F."/>
            <person name="Baker D."/>
            <person name="Gharbi K."/>
            <person name="Hall N."/>
            <person name="Watson M."/>
            <person name="Adriaenssens E.M."/>
            <person name="Foster-Nyarko E."/>
            <person name="Jarju S."/>
            <person name="Secka A."/>
            <person name="Antonio M."/>
            <person name="Oren A."/>
            <person name="Chaudhuri R.R."/>
            <person name="La Ragione R."/>
            <person name="Hildebrand F."/>
            <person name="Pallen M.J."/>
        </authorList>
    </citation>
    <scope>NUCLEOTIDE SEQUENCE</scope>
    <source>
        <strain evidence="7">ChiHecec1B25-7008</strain>
    </source>
</reference>
<dbReference type="EMBL" id="DWZE01000034">
    <property type="protein sequence ID" value="HJA82867.1"/>
    <property type="molecule type" value="Genomic_DNA"/>
</dbReference>
<evidence type="ECO:0000313" key="8">
    <source>
        <dbReference type="Proteomes" id="UP000823860"/>
    </source>
</evidence>
<evidence type="ECO:0000256" key="1">
    <source>
        <dbReference type="ARBA" id="ARBA00001936"/>
    </source>
</evidence>
<keyword evidence="5" id="KW-0464">Manganese</keyword>
<evidence type="ECO:0000256" key="3">
    <source>
        <dbReference type="ARBA" id="ARBA00022490"/>
    </source>
</evidence>
<dbReference type="GO" id="GO:0005829">
    <property type="term" value="C:cytosol"/>
    <property type="evidence" value="ECO:0007669"/>
    <property type="project" value="TreeGrafter"/>
</dbReference>
<evidence type="ECO:0000256" key="6">
    <source>
        <dbReference type="ARBA" id="ARBA00023235"/>
    </source>
</evidence>
<dbReference type="SUPFAM" id="SSF53649">
    <property type="entry name" value="Alkaline phosphatase-like"/>
    <property type="match status" value="1"/>
</dbReference>
<dbReference type="InterPro" id="IPR010045">
    <property type="entry name" value="DeoB"/>
</dbReference>
<comment type="caution">
    <text evidence="7">The sequence shown here is derived from an EMBL/GenBank/DDBJ whole genome shotgun (WGS) entry which is preliminary data.</text>
</comment>
<reference evidence="7" key="2">
    <citation type="submission" date="2021-04" db="EMBL/GenBank/DDBJ databases">
        <authorList>
            <person name="Gilroy R."/>
        </authorList>
    </citation>
    <scope>NUCLEOTIDE SEQUENCE</scope>
    <source>
        <strain evidence="7">ChiHecec1B25-7008</strain>
    </source>
</reference>
<dbReference type="Gene3D" id="3.30.70.1250">
    <property type="entry name" value="Phosphopentomutase"/>
    <property type="match status" value="1"/>
</dbReference>
<evidence type="ECO:0000313" key="7">
    <source>
        <dbReference type="EMBL" id="HJA82867.1"/>
    </source>
</evidence>
<dbReference type="SUPFAM" id="SSF143856">
    <property type="entry name" value="DeoB insert domain-like"/>
    <property type="match status" value="1"/>
</dbReference>
<comment type="cofactor">
    <cofactor evidence="1">
        <name>Mn(2+)</name>
        <dbReference type="ChEBI" id="CHEBI:29035"/>
    </cofactor>
</comment>